<name>A0A1I2QTI8_9LACO</name>
<reference evidence="3" key="1">
    <citation type="submission" date="2016-10" db="EMBL/GenBank/DDBJ databases">
        <authorList>
            <person name="Varghese N."/>
            <person name="Submissions S."/>
        </authorList>
    </citation>
    <scope>NUCLEOTIDE SEQUENCE [LARGE SCALE GENOMIC DNA]</scope>
    <source>
        <strain evidence="3">DSM 20403</strain>
    </source>
</reference>
<dbReference type="AlphaFoldDB" id="A0A1I2QTI8"/>
<feature type="domain" description="LicD/FKTN/FKRP nucleotidyltransferase" evidence="1">
    <location>
        <begin position="25"/>
        <end position="252"/>
    </location>
</feature>
<dbReference type="InterPro" id="IPR052942">
    <property type="entry name" value="LPS_cholinephosphotransferase"/>
</dbReference>
<dbReference type="GO" id="GO:0009100">
    <property type="term" value="P:glycoprotein metabolic process"/>
    <property type="evidence" value="ECO:0007669"/>
    <property type="project" value="UniProtKB-ARBA"/>
</dbReference>
<accession>A0A1I2QTI8</accession>
<evidence type="ECO:0000313" key="2">
    <source>
        <dbReference type="EMBL" id="SFG31732.1"/>
    </source>
</evidence>
<dbReference type="EMBL" id="FOPI01000011">
    <property type="protein sequence ID" value="SFG31732.1"/>
    <property type="molecule type" value="Genomic_DNA"/>
</dbReference>
<proteinExistence type="predicted"/>
<dbReference type="Pfam" id="PF04991">
    <property type="entry name" value="LicD"/>
    <property type="match status" value="1"/>
</dbReference>
<dbReference type="OrthoDB" id="9786100at2"/>
<dbReference type="PANTHER" id="PTHR43404">
    <property type="entry name" value="LIPOPOLYSACCHARIDE CHOLINEPHOSPHOTRANSFERASE LICD"/>
    <property type="match status" value="1"/>
</dbReference>
<dbReference type="InterPro" id="IPR007074">
    <property type="entry name" value="LicD/FKTN/FKRP_NTP_transf"/>
</dbReference>
<sequence>MERELTIQETQSISLEILHAIAEICEKQHLRYSLIYGTLIGAIRHHGYIPWDDDVDIMMPRPDYDQLLTYLKEHINDYPHYKVFNHDECPDYPYMITRISDDRYKIVMENEKPYGMGVFIDIYPYDGLGKTKKEAVKYGLKGDRLSSLCYQATRDHFAIETTTSLFRKIFKFPVYLYAKLRGKDYFQEKLKKLSGLKSYADSEYVGCVVWLSGGAQDICPRSWFDETILVPFENYEFRVPKQYEDVLHHNYGDYMKLPPEKDRTGHHCFKVYKKTE</sequence>
<dbReference type="PANTHER" id="PTHR43404:SF2">
    <property type="entry name" value="LIPOPOLYSACCHARIDE CHOLINEPHOSPHOTRANSFERASE LICD"/>
    <property type="match status" value="1"/>
</dbReference>
<protein>
    <submittedName>
        <fullName evidence="2">Lipopolysaccharide cholinephosphotransferase</fullName>
    </submittedName>
</protein>
<evidence type="ECO:0000313" key="3">
    <source>
        <dbReference type="Proteomes" id="UP000182635"/>
    </source>
</evidence>
<gene>
    <name evidence="2" type="ORF">SAMN02910432_00837</name>
</gene>
<keyword evidence="2" id="KW-0808">Transferase</keyword>
<dbReference type="Proteomes" id="UP000182635">
    <property type="component" value="Unassembled WGS sequence"/>
</dbReference>
<evidence type="ECO:0000259" key="1">
    <source>
        <dbReference type="Pfam" id="PF04991"/>
    </source>
</evidence>
<organism evidence="2 3">
    <name type="scientific">Ligilactobacillus ruminis DSM 20403 = NBRC 102161</name>
    <dbReference type="NCBI Taxonomy" id="1423798"/>
    <lineage>
        <taxon>Bacteria</taxon>
        <taxon>Bacillati</taxon>
        <taxon>Bacillota</taxon>
        <taxon>Bacilli</taxon>
        <taxon>Lactobacillales</taxon>
        <taxon>Lactobacillaceae</taxon>
        <taxon>Ligilactobacillus</taxon>
    </lineage>
</organism>
<dbReference type="GO" id="GO:0016740">
    <property type="term" value="F:transferase activity"/>
    <property type="evidence" value="ECO:0007669"/>
    <property type="project" value="UniProtKB-KW"/>
</dbReference>
<dbReference type="RefSeq" id="WP_046922251.1">
    <property type="nucleotide sequence ID" value="NZ_AYYL01000005.1"/>
</dbReference>